<dbReference type="GO" id="GO:0003887">
    <property type="term" value="F:DNA-directed DNA polymerase activity"/>
    <property type="evidence" value="ECO:0007669"/>
    <property type="project" value="InterPro"/>
</dbReference>
<feature type="domain" description="Initiator Rep protein WH1" evidence="2">
    <location>
        <begin position="7"/>
        <end position="156"/>
    </location>
</feature>
<dbReference type="Proteomes" id="UP000068210">
    <property type="component" value="Plasmid pAcX50b"/>
</dbReference>
<dbReference type="KEGG" id="acx:Achr_b90"/>
<protein>
    <submittedName>
        <fullName evidence="3">Initiator Replication family protein</fullName>
    </submittedName>
</protein>
<dbReference type="Gene3D" id="1.10.10.10">
    <property type="entry name" value="Winged helix-like DNA-binding domain superfamily/Winged helix DNA-binding domain"/>
    <property type="match status" value="2"/>
</dbReference>
<evidence type="ECO:0000313" key="4">
    <source>
        <dbReference type="Proteomes" id="UP000068210"/>
    </source>
</evidence>
<organism evidence="3 4">
    <name type="scientific">Azotobacter chroococcum NCIMB 8003</name>
    <dbReference type="NCBI Taxonomy" id="1328314"/>
    <lineage>
        <taxon>Bacteria</taxon>
        <taxon>Pseudomonadati</taxon>
        <taxon>Pseudomonadota</taxon>
        <taxon>Gammaproteobacteria</taxon>
        <taxon>Pseudomonadales</taxon>
        <taxon>Pseudomonadaceae</taxon>
        <taxon>Azotobacter</taxon>
    </lineage>
</organism>
<gene>
    <name evidence="3" type="ORF">Achr_b90</name>
</gene>
<dbReference type="HOGENOM" id="CLU_047367_2_1_6"/>
<dbReference type="RefSeq" id="WP_052264034.1">
    <property type="nucleotide sequence ID" value="NZ_CP010417.1"/>
</dbReference>
<dbReference type="InterPro" id="IPR036388">
    <property type="entry name" value="WH-like_DNA-bd_sf"/>
</dbReference>
<evidence type="ECO:0000313" key="3">
    <source>
        <dbReference type="EMBL" id="AJE23482.1"/>
    </source>
</evidence>
<evidence type="ECO:0000256" key="1">
    <source>
        <dbReference type="ARBA" id="ARBA00038283"/>
    </source>
</evidence>
<evidence type="ECO:0000259" key="2">
    <source>
        <dbReference type="Pfam" id="PF01051"/>
    </source>
</evidence>
<dbReference type="EMBL" id="CP010417">
    <property type="protein sequence ID" value="AJE23482.1"/>
    <property type="molecule type" value="Genomic_DNA"/>
</dbReference>
<dbReference type="GO" id="GO:0006270">
    <property type="term" value="P:DNA replication initiation"/>
    <property type="evidence" value="ECO:0007669"/>
    <property type="project" value="InterPro"/>
</dbReference>
<dbReference type="InterPro" id="IPR000525">
    <property type="entry name" value="Initiator_Rep_WH1"/>
</dbReference>
<dbReference type="SUPFAM" id="SSF46785">
    <property type="entry name" value="Winged helix' DNA-binding domain"/>
    <property type="match status" value="2"/>
</dbReference>
<dbReference type="AlphaFoldDB" id="A0A0C4WWY3"/>
<geneLocation type="plasmid" evidence="3 4">
    <name>pAcX50b</name>
</geneLocation>
<accession>A0A0C4WWY3</accession>
<dbReference type="Pfam" id="PF01051">
    <property type="entry name" value="Rep3_N"/>
    <property type="match status" value="1"/>
</dbReference>
<dbReference type="InterPro" id="IPR036390">
    <property type="entry name" value="WH_DNA-bd_sf"/>
</dbReference>
<proteinExistence type="inferred from homology"/>
<keyword evidence="4" id="KW-1185">Reference proteome</keyword>
<comment type="similarity">
    <text evidence="1">Belongs to the initiator RepB protein family.</text>
</comment>
<sequence length="277" mass="31445">MPKDLQVVKSNHIISASYRLSVIEQRIILCCIAQVCRDETITDEVLYSVRASDLAELCGTDMRRAYRDLAEAAERLYERRITILFEPDGKPRAARKRLTRWVQDVDYIEGEGRIELRFGKTILPFLTGLTEHFTRYQLSAVARMTSAHAIRLFELLAQYGSVGEREISLEQLQEWLQLEGNYSMFADLKRRVIEPAVAQVNEHSPLAVKWEQRKTGRKVTHLVFTFGPKKTTKAAAKGANTALTPAGMTDTEMAAYARPGETWEQLRARLRKAGTAA</sequence>
<keyword evidence="3" id="KW-0614">Plasmid</keyword>
<reference evidence="3 4" key="1">
    <citation type="journal article" date="2015" name="PLoS ONE">
        <title>Azotobacter Genomes: The Genome of Azotobacter chroococcum NCIMB 8003 (ATCC 4412).</title>
        <authorList>
            <person name="Robson R.L."/>
            <person name="Jones R."/>
            <person name="Robson R.M."/>
            <person name="Schwartz A."/>
            <person name="Richardson T.H."/>
        </authorList>
    </citation>
    <scope>NUCLEOTIDE SEQUENCE [LARGE SCALE GENOMIC DNA]</scope>
    <source>
        <strain evidence="3 4">NCIMB 8003</strain>
        <plasmid evidence="4">Plasmid pAcX50b</plasmid>
    </source>
</reference>
<name>A0A0C4WWY3_9GAMM</name>
<dbReference type="Pfam" id="PF21205">
    <property type="entry name" value="Rep3_C"/>
    <property type="match status" value="1"/>
</dbReference>